<dbReference type="GO" id="GO:0004622">
    <property type="term" value="F:phosphatidylcholine lysophospholipase activity"/>
    <property type="evidence" value="ECO:0007669"/>
    <property type="project" value="UniProtKB-EC"/>
</dbReference>
<protein>
    <recommendedName>
        <fullName evidence="2 9">Lysophospholipase</fullName>
        <ecNumber evidence="2 9">3.1.1.5</ecNumber>
    </recommendedName>
</protein>
<evidence type="ECO:0000256" key="7">
    <source>
        <dbReference type="ARBA" id="ARBA00023180"/>
    </source>
</evidence>
<keyword evidence="7" id="KW-0325">Glycoprotein</keyword>
<keyword evidence="3" id="KW-0732">Signal</keyword>
<dbReference type="Gene3D" id="3.40.1090.10">
    <property type="entry name" value="Cytosolic phospholipase A2 catalytic domain"/>
    <property type="match status" value="1"/>
</dbReference>
<evidence type="ECO:0000256" key="5">
    <source>
        <dbReference type="ARBA" id="ARBA00022963"/>
    </source>
</evidence>
<dbReference type="InterPro" id="IPR002642">
    <property type="entry name" value="LysoPLipase_cat_dom"/>
</dbReference>
<dbReference type="Pfam" id="PF01735">
    <property type="entry name" value="PLA2_B"/>
    <property type="match status" value="1"/>
</dbReference>
<dbReference type="SMART" id="SM00022">
    <property type="entry name" value="PLAc"/>
    <property type="match status" value="1"/>
</dbReference>
<organism evidence="11 12">
    <name type="scientific">Bionectria ochroleuca</name>
    <name type="common">Gliocladium roseum</name>
    <dbReference type="NCBI Taxonomy" id="29856"/>
    <lineage>
        <taxon>Eukaryota</taxon>
        <taxon>Fungi</taxon>
        <taxon>Dikarya</taxon>
        <taxon>Ascomycota</taxon>
        <taxon>Pezizomycotina</taxon>
        <taxon>Sordariomycetes</taxon>
        <taxon>Hypocreomycetidae</taxon>
        <taxon>Hypocreales</taxon>
        <taxon>Bionectriaceae</taxon>
        <taxon>Clonostachys</taxon>
    </lineage>
</organism>
<evidence type="ECO:0000256" key="6">
    <source>
        <dbReference type="ARBA" id="ARBA00023098"/>
    </source>
</evidence>
<evidence type="ECO:0000256" key="8">
    <source>
        <dbReference type="PROSITE-ProRule" id="PRU00555"/>
    </source>
</evidence>
<dbReference type="InterPro" id="IPR058664">
    <property type="entry name" value="ARB_00930-like_C"/>
</dbReference>
<dbReference type="EC" id="3.1.1.5" evidence="2 9"/>
<evidence type="ECO:0000256" key="1">
    <source>
        <dbReference type="ARBA" id="ARBA00008780"/>
    </source>
</evidence>
<dbReference type="GO" id="GO:0004623">
    <property type="term" value="F:phospholipase A2 activity"/>
    <property type="evidence" value="ECO:0007669"/>
    <property type="project" value="TreeGrafter"/>
</dbReference>
<accession>A0A8H7MZC4</accession>
<evidence type="ECO:0000256" key="2">
    <source>
        <dbReference type="ARBA" id="ARBA00013274"/>
    </source>
</evidence>
<dbReference type="InterPro" id="IPR016035">
    <property type="entry name" value="Acyl_Trfase/lysoPLipase"/>
</dbReference>
<keyword evidence="5 8" id="KW-0442">Lipid degradation</keyword>
<dbReference type="InterPro" id="IPR012338">
    <property type="entry name" value="Beta-lactam/transpept-like"/>
</dbReference>
<dbReference type="Proteomes" id="UP000616885">
    <property type="component" value="Unassembled WGS sequence"/>
</dbReference>
<evidence type="ECO:0000313" key="12">
    <source>
        <dbReference type="Proteomes" id="UP000616885"/>
    </source>
</evidence>
<dbReference type="PANTHER" id="PTHR10728">
    <property type="entry name" value="CYTOSOLIC PHOSPHOLIPASE A2"/>
    <property type="match status" value="1"/>
</dbReference>
<dbReference type="InterPro" id="IPR001466">
    <property type="entry name" value="Beta-lactam-related"/>
</dbReference>
<evidence type="ECO:0000313" key="11">
    <source>
        <dbReference type="EMBL" id="KAF9747415.1"/>
    </source>
</evidence>
<reference evidence="11" key="1">
    <citation type="submission" date="2020-10" db="EMBL/GenBank/DDBJ databases">
        <title>High-Quality Genome Resource of Clonostachys rosea strain S41 by Oxford Nanopore Long-Read Sequencing.</title>
        <authorList>
            <person name="Wang H."/>
        </authorList>
    </citation>
    <scope>NUCLEOTIDE SEQUENCE</scope>
    <source>
        <strain evidence="11">S41</strain>
    </source>
</reference>
<evidence type="ECO:0000259" key="10">
    <source>
        <dbReference type="PROSITE" id="PS51210"/>
    </source>
</evidence>
<name>A0A8H7MZC4_BIOOC</name>
<sequence length="1165" mass="125708">MIRNLTERHHNFQFPRVKNSLATMNYPSVLAHFFILLQFFFVQVQAQGSGADPYAPVYTSCPQDLSIRAASTGLSDNEKAWRDLHAKQIIPELQSYLTLANISGFDVQQYINQINATNLPIVGLSVSGGGTQSGLGGLGIWQAYDARNPGAIASRTGGLSQILSYMTGLSGGGAITVAIIAANNFSTTAQIRTTTNFSVPYSNPTGNFTQFFTEIFENTGAKAEAGFPVSVVDPFGQFWGNWLPQNATFANYSDLANPTNNGAFALGTAPMPIMVLAEVVTPFEFGSWAGGRVQAFVPTQYMGTSMSNGKPQNDSVCAVGFDKLTFIQGTTACAFNAWFIDAFYQIPVFAKRELESRQQQQNATADIPIPPSQQDNQLVYLVNQTAVNFNQTFNDSMWGTYPNPFQDYNDDMKNVDELLLIDGSLTGETNPIRPLIIPERHVDFIIVYEASSDSKNSWVNGTNLINTQKSASEGNIPFPQIPDVKTMVTQNLTRQPTFFGCNASDSTPLVLYLPNSPWSGYTNYSYMQDSFTNNQLNAAFDNAFQLATYGNGTVDANWPACLACATIKKSAKRVNITLPPQDAYLVHPPVSRGGTPPRRRIRGVPLGPVLPAPLKPSSHEAVQKAIEKLTAGLDAQTSKLAASGLSIGVKSIHEDKQLFSYHFTPNVTSGIGTSKIDENTIYRVGSISKMMPAITALQNANINFDDSILKYIPELRNATNDDALKAVAWEDITVGSLANHLSGLATDSAMDLGINPLGPWSKMGLPKIAQGTGPSCSGLPGTVACTKADLVRDLAKRPPVYLPNTSPVYSNVGFALLGQVVESATGRPLDEVLQENVYSVAGMNSTSFNGPVKSFSEQGFVPKGEVTWNVTLGVFEAAGGLFSNTVDLIAFAEAILNNKLLSPAKTRKWMHPQAHTSSFGNSVGAPWEIVRGDTLTPDGRLVDVYTKSGDLGLYHALLGLIPDYDLVVSVITAGAEVSLKPTARSEFFSAVISTLLPAIAAAGVDQATTAYEGTYVDAATNSSLTLSTNLSSAGLVIDSFSARGFDVQRHINSYSLSVNETNLQIPDAELPHVEGRLVPSNRQKRNPDGSVERAWRAVFEARTDEAKQAQDAALFWPGGSCETWFGLDRAAYNFLSITDFVVVEGCDGKAKVVKNPAFNITLTRV</sequence>
<dbReference type="Pfam" id="PF26335">
    <property type="entry name" value="ARB_00930_C"/>
    <property type="match status" value="1"/>
</dbReference>
<gene>
    <name evidence="11" type="ORF">IM811_002749</name>
</gene>
<dbReference type="Gene3D" id="3.40.710.10">
    <property type="entry name" value="DD-peptidase/beta-lactamase superfamily"/>
    <property type="match status" value="1"/>
</dbReference>
<dbReference type="GO" id="GO:0046475">
    <property type="term" value="P:glycerophospholipid catabolic process"/>
    <property type="evidence" value="ECO:0007669"/>
    <property type="project" value="TreeGrafter"/>
</dbReference>
<dbReference type="GO" id="GO:0005829">
    <property type="term" value="C:cytosol"/>
    <property type="evidence" value="ECO:0007669"/>
    <property type="project" value="TreeGrafter"/>
</dbReference>
<comment type="similarity">
    <text evidence="1 9">Belongs to the lysophospholipase family.</text>
</comment>
<evidence type="ECO:0000256" key="4">
    <source>
        <dbReference type="ARBA" id="ARBA00022801"/>
    </source>
</evidence>
<dbReference type="SUPFAM" id="SSF52151">
    <property type="entry name" value="FabD/lysophospholipase-like"/>
    <property type="match status" value="1"/>
</dbReference>
<keyword evidence="6 8" id="KW-0443">Lipid metabolism</keyword>
<evidence type="ECO:0000256" key="9">
    <source>
        <dbReference type="RuleBase" id="RU362103"/>
    </source>
</evidence>
<proteinExistence type="inferred from homology"/>
<dbReference type="Pfam" id="PF00144">
    <property type="entry name" value="Beta-lactamase"/>
    <property type="match status" value="1"/>
</dbReference>
<dbReference type="PROSITE" id="PS51210">
    <property type="entry name" value="PLA2C"/>
    <property type="match status" value="1"/>
</dbReference>
<dbReference type="EMBL" id="JADCTT010000010">
    <property type="protein sequence ID" value="KAF9747415.1"/>
    <property type="molecule type" value="Genomic_DNA"/>
</dbReference>
<feature type="domain" description="PLA2c" evidence="10">
    <location>
        <begin position="60"/>
        <end position="596"/>
    </location>
</feature>
<comment type="caution">
    <text evidence="11">The sequence shown here is derived from an EMBL/GenBank/DDBJ whole genome shotgun (WGS) entry which is preliminary data.</text>
</comment>
<dbReference type="SUPFAM" id="SSF56601">
    <property type="entry name" value="beta-lactamase/transpeptidase-like"/>
    <property type="match status" value="1"/>
</dbReference>
<comment type="catalytic activity">
    <reaction evidence="9">
        <text>a 1-acyl-sn-glycero-3-phosphocholine + H2O = sn-glycerol 3-phosphocholine + a fatty acid + H(+)</text>
        <dbReference type="Rhea" id="RHEA:15177"/>
        <dbReference type="ChEBI" id="CHEBI:15377"/>
        <dbReference type="ChEBI" id="CHEBI:15378"/>
        <dbReference type="ChEBI" id="CHEBI:16870"/>
        <dbReference type="ChEBI" id="CHEBI:28868"/>
        <dbReference type="ChEBI" id="CHEBI:58168"/>
        <dbReference type="EC" id="3.1.1.5"/>
    </reaction>
</comment>
<keyword evidence="4 8" id="KW-0378">Hydrolase</keyword>
<dbReference type="PANTHER" id="PTHR10728:SF33">
    <property type="entry name" value="LYSOPHOSPHOLIPASE 1-RELATED"/>
    <property type="match status" value="1"/>
</dbReference>
<evidence type="ECO:0000256" key="3">
    <source>
        <dbReference type="ARBA" id="ARBA00022729"/>
    </source>
</evidence>
<dbReference type="AlphaFoldDB" id="A0A8H7MZC4"/>